<reference evidence="1" key="1">
    <citation type="journal article" date="2023" name="Mol. Ecol. Resour.">
        <title>Chromosome-level genome assembly of a triploid poplar Populus alba 'Berolinensis'.</title>
        <authorList>
            <person name="Chen S."/>
            <person name="Yu Y."/>
            <person name="Wang X."/>
            <person name="Wang S."/>
            <person name="Zhang T."/>
            <person name="Zhou Y."/>
            <person name="He R."/>
            <person name="Meng N."/>
            <person name="Wang Y."/>
            <person name="Liu W."/>
            <person name="Liu Z."/>
            <person name="Liu J."/>
            <person name="Guo Q."/>
            <person name="Huang H."/>
            <person name="Sederoff R.R."/>
            <person name="Wang G."/>
            <person name="Qu G."/>
            <person name="Chen S."/>
        </authorList>
    </citation>
    <scope>NUCLEOTIDE SEQUENCE</scope>
    <source>
        <strain evidence="1">SC-2020</strain>
    </source>
</reference>
<protein>
    <submittedName>
        <fullName evidence="1">Uncharacterized protein</fullName>
    </submittedName>
</protein>
<proteinExistence type="predicted"/>
<dbReference type="AlphaFoldDB" id="A0AAD6LXI8"/>
<dbReference type="EMBL" id="JAQIZT010000013">
    <property type="protein sequence ID" value="KAJ6974937.1"/>
    <property type="molecule type" value="Genomic_DNA"/>
</dbReference>
<gene>
    <name evidence="1" type="ORF">NC653_030934</name>
</gene>
<dbReference type="Proteomes" id="UP001164929">
    <property type="component" value="Chromosome 13"/>
</dbReference>
<evidence type="ECO:0000313" key="1">
    <source>
        <dbReference type="EMBL" id="KAJ6974937.1"/>
    </source>
</evidence>
<organism evidence="1 2">
    <name type="scientific">Populus alba x Populus x berolinensis</name>
    <dbReference type="NCBI Taxonomy" id="444605"/>
    <lineage>
        <taxon>Eukaryota</taxon>
        <taxon>Viridiplantae</taxon>
        <taxon>Streptophyta</taxon>
        <taxon>Embryophyta</taxon>
        <taxon>Tracheophyta</taxon>
        <taxon>Spermatophyta</taxon>
        <taxon>Magnoliopsida</taxon>
        <taxon>eudicotyledons</taxon>
        <taxon>Gunneridae</taxon>
        <taxon>Pentapetalae</taxon>
        <taxon>rosids</taxon>
        <taxon>fabids</taxon>
        <taxon>Malpighiales</taxon>
        <taxon>Salicaceae</taxon>
        <taxon>Saliceae</taxon>
        <taxon>Populus</taxon>
    </lineage>
</organism>
<sequence>MARERDKKVNAILLKIPTIQHFKPYLHLNDCQRELFTSH</sequence>
<comment type="caution">
    <text evidence="1">The sequence shown here is derived from an EMBL/GenBank/DDBJ whole genome shotgun (WGS) entry which is preliminary data.</text>
</comment>
<evidence type="ECO:0000313" key="2">
    <source>
        <dbReference type="Proteomes" id="UP001164929"/>
    </source>
</evidence>
<keyword evidence="2" id="KW-1185">Reference proteome</keyword>
<accession>A0AAD6LXI8</accession>
<name>A0AAD6LXI8_9ROSI</name>